<name>A0AA89BEI4_9ASTE</name>
<organism evidence="13 14">
    <name type="scientific">Escallonia herrerae</name>
    <dbReference type="NCBI Taxonomy" id="1293975"/>
    <lineage>
        <taxon>Eukaryota</taxon>
        <taxon>Viridiplantae</taxon>
        <taxon>Streptophyta</taxon>
        <taxon>Embryophyta</taxon>
        <taxon>Tracheophyta</taxon>
        <taxon>Spermatophyta</taxon>
        <taxon>Magnoliopsida</taxon>
        <taxon>eudicotyledons</taxon>
        <taxon>Gunneridae</taxon>
        <taxon>Pentapetalae</taxon>
        <taxon>asterids</taxon>
        <taxon>campanulids</taxon>
        <taxon>Escalloniales</taxon>
        <taxon>Escalloniaceae</taxon>
        <taxon>Escallonia</taxon>
    </lineage>
</organism>
<keyword evidence="3" id="KW-0813">Transport</keyword>
<dbReference type="PROSITE" id="PS50939">
    <property type="entry name" value="CYTOCHROME_B561"/>
    <property type="match status" value="1"/>
</dbReference>
<evidence type="ECO:0000256" key="7">
    <source>
        <dbReference type="ARBA" id="ARBA00022982"/>
    </source>
</evidence>
<evidence type="ECO:0000256" key="5">
    <source>
        <dbReference type="ARBA" id="ARBA00022692"/>
    </source>
</evidence>
<evidence type="ECO:0000256" key="9">
    <source>
        <dbReference type="ARBA" id="ARBA00023004"/>
    </source>
</evidence>
<evidence type="ECO:0000313" key="14">
    <source>
        <dbReference type="Proteomes" id="UP001188597"/>
    </source>
</evidence>
<accession>A0AA89BEI4</accession>
<keyword evidence="9" id="KW-0408">Iron</keyword>
<comment type="cofactor">
    <cofactor evidence="1">
        <name>heme b</name>
        <dbReference type="ChEBI" id="CHEBI:60344"/>
    </cofactor>
</comment>
<dbReference type="GO" id="GO:0016020">
    <property type="term" value="C:membrane"/>
    <property type="evidence" value="ECO:0007669"/>
    <property type="project" value="UniProtKB-SubCell"/>
</dbReference>
<comment type="subcellular location">
    <subcellularLocation>
        <location evidence="2">Membrane</location>
        <topology evidence="2">Multi-pass membrane protein</topology>
    </subcellularLocation>
</comment>
<comment type="caution">
    <text evidence="13">The sequence shown here is derived from an EMBL/GenBank/DDBJ whole genome shotgun (WGS) entry which is preliminary data.</text>
</comment>
<proteinExistence type="predicted"/>
<dbReference type="GO" id="GO:0016491">
    <property type="term" value="F:oxidoreductase activity"/>
    <property type="evidence" value="ECO:0007669"/>
    <property type="project" value="InterPro"/>
</dbReference>
<protein>
    <recommendedName>
        <fullName evidence="12">Cytochrome b561 domain-containing protein</fullName>
    </recommendedName>
</protein>
<keyword evidence="14" id="KW-1185">Reference proteome</keyword>
<dbReference type="InterPro" id="IPR043205">
    <property type="entry name" value="CYB561/CYBRD1-like"/>
</dbReference>
<evidence type="ECO:0000256" key="3">
    <source>
        <dbReference type="ARBA" id="ARBA00022448"/>
    </source>
</evidence>
<keyword evidence="4" id="KW-0349">Heme</keyword>
<keyword evidence="7" id="KW-0249">Electron transport</keyword>
<dbReference type="AlphaFoldDB" id="A0AA89BEI4"/>
<dbReference type="PANTHER" id="PTHR10106:SF43">
    <property type="entry name" value="CYTOCHROME B561 FAMILY PROTEIN, EXPRESSED"/>
    <property type="match status" value="1"/>
</dbReference>
<sequence>MGTPTNFESTIEVAREDFGAGINILGEPKSFPIESGSMAKGRSSFPFSALPVTIFAHLLVIAIATLLLVWLLHFQDGFAFKSKINKGKIFNLHPLFMVIGFVLVAGEGKVVECNIDN</sequence>
<keyword evidence="8 11" id="KW-1133">Transmembrane helix</keyword>
<keyword evidence="5 11" id="KW-0812">Transmembrane</keyword>
<feature type="transmembrane region" description="Helical" evidence="11">
    <location>
        <begin position="92"/>
        <end position="111"/>
    </location>
</feature>
<evidence type="ECO:0000256" key="4">
    <source>
        <dbReference type="ARBA" id="ARBA00022617"/>
    </source>
</evidence>
<feature type="transmembrane region" description="Helical" evidence="11">
    <location>
        <begin position="47"/>
        <end position="72"/>
    </location>
</feature>
<dbReference type="InterPro" id="IPR006593">
    <property type="entry name" value="Cyt_b561/ferric_Rdtase_TM"/>
</dbReference>
<keyword evidence="10 11" id="KW-0472">Membrane</keyword>
<evidence type="ECO:0000256" key="6">
    <source>
        <dbReference type="ARBA" id="ARBA00022723"/>
    </source>
</evidence>
<evidence type="ECO:0000256" key="2">
    <source>
        <dbReference type="ARBA" id="ARBA00004141"/>
    </source>
</evidence>
<dbReference type="Proteomes" id="UP001188597">
    <property type="component" value="Unassembled WGS sequence"/>
</dbReference>
<evidence type="ECO:0000313" key="13">
    <source>
        <dbReference type="EMBL" id="KAK3040709.1"/>
    </source>
</evidence>
<reference evidence="13" key="1">
    <citation type="submission" date="2022-12" db="EMBL/GenBank/DDBJ databases">
        <title>Draft genome assemblies for two species of Escallonia (Escalloniales).</title>
        <authorList>
            <person name="Chanderbali A."/>
            <person name="Dervinis C."/>
            <person name="Anghel I."/>
            <person name="Soltis D."/>
            <person name="Soltis P."/>
            <person name="Zapata F."/>
        </authorList>
    </citation>
    <scope>NUCLEOTIDE SEQUENCE</scope>
    <source>
        <strain evidence="13">UCBG64.0493</strain>
        <tissue evidence="13">Leaf</tissue>
    </source>
</reference>
<dbReference type="EMBL" id="JAVXUP010000049">
    <property type="protein sequence ID" value="KAK3040709.1"/>
    <property type="molecule type" value="Genomic_DNA"/>
</dbReference>
<feature type="domain" description="Cytochrome b561" evidence="12">
    <location>
        <begin position="55"/>
        <end position="117"/>
    </location>
</feature>
<evidence type="ECO:0000256" key="11">
    <source>
        <dbReference type="SAM" id="Phobius"/>
    </source>
</evidence>
<evidence type="ECO:0000256" key="10">
    <source>
        <dbReference type="ARBA" id="ARBA00023136"/>
    </source>
</evidence>
<dbReference type="PANTHER" id="PTHR10106">
    <property type="entry name" value="CYTOCHROME B561-RELATED"/>
    <property type="match status" value="1"/>
</dbReference>
<evidence type="ECO:0000256" key="1">
    <source>
        <dbReference type="ARBA" id="ARBA00001970"/>
    </source>
</evidence>
<gene>
    <name evidence="13" type="ORF">RJ639_027999</name>
</gene>
<evidence type="ECO:0000259" key="12">
    <source>
        <dbReference type="PROSITE" id="PS50939"/>
    </source>
</evidence>
<evidence type="ECO:0000256" key="8">
    <source>
        <dbReference type="ARBA" id="ARBA00022989"/>
    </source>
</evidence>
<dbReference type="Gene3D" id="1.20.120.1770">
    <property type="match status" value="1"/>
</dbReference>
<keyword evidence="6" id="KW-0479">Metal-binding</keyword>
<dbReference type="GO" id="GO:0046872">
    <property type="term" value="F:metal ion binding"/>
    <property type="evidence" value="ECO:0007669"/>
    <property type="project" value="UniProtKB-KW"/>
</dbReference>